<keyword evidence="8" id="KW-1185">Reference proteome</keyword>
<dbReference type="Proteomes" id="UP001610446">
    <property type="component" value="Unassembled WGS sequence"/>
</dbReference>
<feature type="domain" description="FAD-binding" evidence="6">
    <location>
        <begin position="11"/>
        <end position="366"/>
    </location>
</feature>
<dbReference type="Gene3D" id="3.50.50.60">
    <property type="entry name" value="FAD/NAD(P)-binding domain"/>
    <property type="match status" value="1"/>
</dbReference>
<organism evidence="7 8">
    <name type="scientific">Aspergillus pseudoustus</name>
    <dbReference type="NCBI Taxonomy" id="1810923"/>
    <lineage>
        <taxon>Eukaryota</taxon>
        <taxon>Fungi</taxon>
        <taxon>Dikarya</taxon>
        <taxon>Ascomycota</taxon>
        <taxon>Pezizomycotina</taxon>
        <taxon>Eurotiomycetes</taxon>
        <taxon>Eurotiomycetidae</taxon>
        <taxon>Eurotiales</taxon>
        <taxon>Aspergillaceae</taxon>
        <taxon>Aspergillus</taxon>
        <taxon>Aspergillus subgen. Nidulantes</taxon>
    </lineage>
</organism>
<evidence type="ECO:0000256" key="1">
    <source>
        <dbReference type="ARBA" id="ARBA00007992"/>
    </source>
</evidence>
<dbReference type="PRINTS" id="PR00420">
    <property type="entry name" value="RNGMNOXGNASE"/>
</dbReference>
<evidence type="ECO:0000256" key="2">
    <source>
        <dbReference type="ARBA" id="ARBA00022630"/>
    </source>
</evidence>
<name>A0ABR4JI81_9EURO</name>
<evidence type="ECO:0000313" key="8">
    <source>
        <dbReference type="Proteomes" id="UP001610446"/>
    </source>
</evidence>
<sequence length="439" mass="48715">MTITPDRWRRLSVGIIGGGIGGLSAAIALRRAGHIVTVYERAESTRDAGASISCPANGSKWLANWGVNIKRGQPITILKQIRRDLETGEVLDVLDLSGYADKWGHDYYNFYRVDMYRMLLSTATAAHGKGVPVTVAMDHICNFLDVELATVGFTNGLVVQHDLIVGADGVGSCIRRFLGIEPVRKRATSSCIHCVINTSDVHQLGLPEMARSDALEYWGQGLHKIVYSACRAGSIQSFYLFFPLSSADLDDDRETWLEGTTSQQALKPYPTLDPKLRTLLAHSVDIRPWRLFEHDPYPTWQRSRTCIMGDAAHPMLPDQSQGACQAIEDAAALGVIFSHEYTYTSDISAGLQLYERVRKPRASKVQAASARARRNLSERIGFSSKTESTLYRVENESQKLTIEEINGYNMAEHIASLAEAKFRAVGERKWQMMAAETTS</sequence>
<dbReference type="PANTHER" id="PTHR13789">
    <property type="entry name" value="MONOOXYGENASE"/>
    <property type="match status" value="1"/>
</dbReference>
<accession>A0ABR4JI81</accession>
<protein>
    <submittedName>
        <fullName evidence="7">FAD/NAD(P)-binding domain-containing protein</fullName>
    </submittedName>
</protein>
<dbReference type="PANTHER" id="PTHR13789:SF172">
    <property type="entry name" value="HYDROXYLASE, PUTATIVE (AFU_ORTHOLOGUE AFUA_1G12410)-RELATED"/>
    <property type="match status" value="1"/>
</dbReference>
<evidence type="ECO:0000256" key="4">
    <source>
        <dbReference type="ARBA" id="ARBA00023002"/>
    </source>
</evidence>
<evidence type="ECO:0000313" key="7">
    <source>
        <dbReference type="EMBL" id="KAL2839748.1"/>
    </source>
</evidence>
<reference evidence="7 8" key="1">
    <citation type="submission" date="2024-07" db="EMBL/GenBank/DDBJ databases">
        <title>Section-level genome sequencing and comparative genomics of Aspergillus sections Usti and Cavernicolus.</title>
        <authorList>
            <consortium name="Lawrence Berkeley National Laboratory"/>
            <person name="Nybo J.L."/>
            <person name="Vesth T.C."/>
            <person name="Theobald S."/>
            <person name="Frisvad J.C."/>
            <person name="Larsen T.O."/>
            <person name="Kjaerboelling I."/>
            <person name="Rothschild-Mancinelli K."/>
            <person name="Lyhne E.K."/>
            <person name="Kogle M.E."/>
            <person name="Barry K."/>
            <person name="Clum A."/>
            <person name="Na H."/>
            <person name="Ledsgaard L."/>
            <person name="Lin J."/>
            <person name="Lipzen A."/>
            <person name="Kuo A."/>
            <person name="Riley R."/>
            <person name="Mondo S."/>
            <person name="Labutti K."/>
            <person name="Haridas S."/>
            <person name="Pangalinan J."/>
            <person name="Salamov A.A."/>
            <person name="Simmons B.A."/>
            <person name="Magnuson J.K."/>
            <person name="Chen J."/>
            <person name="Drula E."/>
            <person name="Henrissat B."/>
            <person name="Wiebenga A."/>
            <person name="Lubbers R.J."/>
            <person name="Gomes A.C."/>
            <person name="Makela M.R."/>
            <person name="Stajich J."/>
            <person name="Grigoriev I.V."/>
            <person name="Mortensen U.H."/>
            <person name="De Vries R.P."/>
            <person name="Baker S.E."/>
            <person name="Andersen M.R."/>
        </authorList>
    </citation>
    <scope>NUCLEOTIDE SEQUENCE [LARGE SCALE GENOMIC DNA]</scope>
    <source>
        <strain evidence="7 8">CBS 123904</strain>
    </source>
</reference>
<keyword evidence="4" id="KW-0560">Oxidoreductase</keyword>
<keyword evidence="3" id="KW-0274">FAD</keyword>
<gene>
    <name evidence="7" type="ORF">BJY01DRAFT_250348</name>
</gene>
<keyword evidence="2" id="KW-0285">Flavoprotein</keyword>
<comment type="caution">
    <text evidence="7">The sequence shown here is derived from an EMBL/GenBank/DDBJ whole genome shotgun (WGS) entry which is preliminary data.</text>
</comment>
<dbReference type="InterPro" id="IPR036188">
    <property type="entry name" value="FAD/NAD-bd_sf"/>
</dbReference>
<comment type="similarity">
    <text evidence="1">Belongs to the paxM FAD-dependent monooxygenase family.</text>
</comment>
<dbReference type="Pfam" id="PF01494">
    <property type="entry name" value="FAD_binding_3"/>
    <property type="match status" value="1"/>
</dbReference>
<dbReference type="SUPFAM" id="SSF51905">
    <property type="entry name" value="FAD/NAD(P)-binding domain"/>
    <property type="match status" value="1"/>
</dbReference>
<dbReference type="InterPro" id="IPR002938">
    <property type="entry name" value="FAD-bd"/>
</dbReference>
<evidence type="ECO:0000259" key="6">
    <source>
        <dbReference type="Pfam" id="PF01494"/>
    </source>
</evidence>
<dbReference type="EMBL" id="JBFXLU010000129">
    <property type="protein sequence ID" value="KAL2839748.1"/>
    <property type="molecule type" value="Genomic_DNA"/>
</dbReference>
<keyword evidence="5" id="KW-0503">Monooxygenase</keyword>
<evidence type="ECO:0000256" key="5">
    <source>
        <dbReference type="ARBA" id="ARBA00023033"/>
    </source>
</evidence>
<evidence type="ECO:0000256" key="3">
    <source>
        <dbReference type="ARBA" id="ARBA00022827"/>
    </source>
</evidence>
<proteinExistence type="inferred from homology"/>
<dbReference type="InterPro" id="IPR050493">
    <property type="entry name" value="FAD-dep_Monooxygenase_BioMet"/>
</dbReference>